<accession>A0A1C7MFP3</accession>
<protein>
    <submittedName>
        <fullName evidence="3">Uncharacterized protein</fullName>
    </submittedName>
</protein>
<keyword evidence="2" id="KW-1133">Transmembrane helix</keyword>
<reference evidence="3 4" key="1">
    <citation type="submission" date="2016-03" db="EMBL/GenBank/DDBJ databases">
        <title>Whole genome sequencing of Grifola frondosa 9006-11.</title>
        <authorList>
            <person name="Min B."/>
            <person name="Park H."/>
            <person name="Kim J.-G."/>
            <person name="Cho H."/>
            <person name="Oh Y.-L."/>
            <person name="Kong W.-S."/>
            <person name="Choi I.-G."/>
        </authorList>
    </citation>
    <scope>NUCLEOTIDE SEQUENCE [LARGE SCALE GENOMIC DNA]</scope>
    <source>
        <strain evidence="3 4">9006-11</strain>
    </source>
</reference>
<dbReference type="PANTHER" id="PTHR35870:SF1">
    <property type="entry name" value="PROTEIN, PUTATIVE (AFU_ORTHOLOGUE AFUA_5G03330)-RELATED"/>
    <property type="match status" value="1"/>
</dbReference>
<dbReference type="PANTHER" id="PTHR35870">
    <property type="entry name" value="PROTEIN, PUTATIVE (AFU_ORTHOLOGUE AFUA_5G03330)-RELATED"/>
    <property type="match status" value="1"/>
</dbReference>
<keyword evidence="2" id="KW-0812">Transmembrane</keyword>
<dbReference type="Pfam" id="PF14027">
    <property type="entry name" value="Questin_oxidase"/>
    <property type="match status" value="1"/>
</dbReference>
<keyword evidence="1" id="KW-0560">Oxidoreductase</keyword>
<evidence type="ECO:0000313" key="3">
    <source>
        <dbReference type="EMBL" id="OBZ73834.1"/>
    </source>
</evidence>
<sequence>MPYDRSSTIYDWMAKFMKSDHPKEARRLISQYYVDEAGSDAEFDAKVEECIFASVLLTFATGKEGRKPRLDFFLMHLVTSSIFFPSLFGILKNGKHKADLLRGFVSNVVLLTILRGRPVMKPDLLMSYTDVPRPPVPSPVARMRRASAMRVRMRTTTRGREMIVSGCHSRLTPSKSDAGLVYAAEIYGDVAPGSAIGAFLRESVRAISRSRIRGRRRWTGAFLSEPRE</sequence>
<dbReference type="OrthoDB" id="10004862at2759"/>
<evidence type="ECO:0000313" key="4">
    <source>
        <dbReference type="Proteomes" id="UP000092993"/>
    </source>
</evidence>
<organism evidence="3 4">
    <name type="scientific">Grifola frondosa</name>
    <name type="common">Maitake</name>
    <name type="synonym">Polyporus frondosus</name>
    <dbReference type="NCBI Taxonomy" id="5627"/>
    <lineage>
        <taxon>Eukaryota</taxon>
        <taxon>Fungi</taxon>
        <taxon>Dikarya</taxon>
        <taxon>Basidiomycota</taxon>
        <taxon>Agaricomycotina</taxon>
        <taxon>Agaricomycetes</taxon>
        <taxon>Polyporales</taxon>
        <taxon>Grifolaceae</taxon>
        <taxon>Grifola</taxon>
    </lineage>
</organism>
<dbReference type="Proteomes" id="UP000092993">
    <property type="component" value="Unassembled WGS sequence"/>
</dbReference>
<proteinExistence type="predicted"/>
<dbReference type="AlphaFoldDB" id="A0A1C7MFP3"/>
<gene>
    <name evidence="3" type="ORF">A0H81_06046</name>
</gene>
<dbReference type="EMBL" id="LUGG01000006">
    <property type="protein sequence ID" value="OBZ73834.1"/>
    <property type="molecule type" value="Genomic_DNA"/>
</dbReference>
<dbReference type="GO" id="GO:0016491">
    <property type="term" value="F:oxidoreductase activity"/>
    <property type="evidence" value="ECO:0007669"/>
    <property type="project" value="UniProtKB-KW"/>
</dbReference>
<evidence type="ECO:0000256" key="2">
    <source>
        <dbReference type="SAM" id="Phobius"/>
    </source>
</evidence>
<keyword evidence="4" id="KW-1185">Reference proteome</keyword>
<feature type="transmembrane region" description="Helical" evidence="2">
    <location>
        <begin position="72"/>
        <end position="91"/>
    </location>
</feature>
<dbReference type="InterPro" id="IPR025337">
    <property type="entry name" value="Questin_oxidase-like"/>
</dbReference>
<comment type="caution">
    <text evidence="3">The sequence shown here is derived from an EMBL/GenBank/DDBJ whole genome shotgun (WGS) entry which is preliminary data.</text>
</comment>
<dbReference type="STRING" id="5627.A0A1C7MFP3"/>
<name>A0A1C7MFP3_GRIFR</name>
<evidence type="ECO:0000256" key="1">
    <source>
        <dbReference type="ARBA" id="ARBA00023002"/>
    </source>
</evidence>
<keyword evidence="2" id="KW-0472">Membrane</keyword>